<evidence type="ECO:0000313" key="3">
    <source>
        <dbReference type="Proteomes" id="UP000051658"/>
    </source>
</evidence>
<organism evidence="2 3">
    <name type="scientific">Carnobacterium divergens DSM 20623</name>
    <dbReference type="NCBI Taxonomy" id="1449336"/>
    <lineage>
        <taxon>Bacteria</taxon>
        <taxon>Bacillati</taxon>
        <taxon>Bacillota</taxon>
        <taxon>Bacilli</taxon>
        <taxon>Lactobacillales</taxon>
        <taxon>Carnobacteriaceae</taxon>
        <taxon>Carnobacterium</taxon>
    </lineage>
</organism>
<dbReference type="SUPFAM" id="SSF55729">
    <property type="entry name" value="Acyl-CoA N-acyltransferases (Nat)"/>
    <property type="match status" value="1"/>
</dbReference>
<accession>A0A0R2HWH1</accession>
<evidence type="ECO:0000259" key="1">
    <source>
        <dbReference type="PROSITE" id="PS51186"/>
    </source>
</evidence>
<dbReference type="Pfam" id="PF13527">
    <property type="entry name" value="Acetyltransf_9"/>
    <property type="match status" value="1"/>
</dbReference>
<feature type="domain" description="N-acetyltransferase" evidence="1">
    <location>
        <begin position="10"/>
        <end position="174"/>
    </location>
</feature>
<dbReference type="eggNOG" id="COG4552">
    <property type="taxonomic scope" value="Bacteria"/>
</dbReference>
<keyword evidence="3" id="KW-1185">Reference proteome</keyword>
<dbReference type="InterPro" id="IPR036527">
    <property type="entry name" value="SCP2_sterol-bd_dom_sf"/>
</dbReference>
<dbReference type="PANTHER" id="PTHR37817">
    <property type="entry name" value="N-ACETYLTRANSFERASE EIS"/>
    <property type="match status" value="1"/>
</dbReference>
<dbReference type="Pfam" id="PF13530">
    <property type="entry name" value="SCP2_2"/>
    <property type="match status" value="1"/>
</dbReference>
<gene>
    <name evidence="2" type="ORF">IV74_GL000724</name>
</gene>
<dbReference type="PANTHER" id="PTHR37817:SF1">
    <property type="entry name" value="N-ACETYLTRANSFERASE EIS"/>
    <property type="match status" value="1"/>
</dbReference>
<dbReference type="InterPro" id="IPR025559">
    <property type="entry name" value="Eis_dom"/>
</dbReference>
<dbReference type="Pfam" id="PF17668">
    <property type="entry name" value="Acetyltransf_17"/>
    <property type="match status" value="1"/>
</dbReference>
<sequence>MIQDDHGKQFEMKPVEMEHLSQFNELLRYVFQVTNQDLQEVGYEEDELERAKRPVLRQADVLGWFDDEKLISQLAVYPCEVNIRGKIVKMGGLTGVGTYPEYANLGLMHHLMKESLKRMREKGQWISYLFPYSIPYYRRKGWEIMSDKMTFTIKDTQLPKAVPVNGFVERLDINHPDVIAVYDTFSRVNHGAMIRDELAWDEYWRWENEEEHIAAVYYNEKQEPTGYLFYWIAEDVFHMKEMIYLNQEARKGLWNFVTAHFSMVDEVRGNIYKNEPIAFILEDSEIIETIQPYFMARIVDVAEFLKEYPFETVTVEDFHFVVEDPMLEWNTGVFGLQFSPDGTLAVTDKAIGNPVHIDIQTLTTMLMGYRRPSYLAKLERLSTDKKTLRSLEQLIPQGEPYFSDYF</sequence>
<reference evidence="2 3" key="1">
    <citation type="journal article" date="2015" name="Genome Announc.">
        <title>Expanding the biotechnology potential of lactobacilli through comparative genomics of 213 strains and associated genera.</title>
        <authorList>
            <person name="Sun Z."/>
            <person name="Harris H.M."/>
            <person name="McCann A."/>
            <person name="Guo C."/>
            <person name="Argimon S."/>
            <person name="Zhang W."/>
            <person name="Yang X."/>
            <person name="Jeffery I.B."/>
            <person name="Cooney J.C."/>
            <person name="Kagawa T.F."/>
            <person name="Liu W."/>
            <person name="Song Y."/>
            <person name="Salvetti E."/>
            <person name="Wrobel A."/>
            <person name="Rasinkangas P."/>
            <person name="Parkhill J."/>
            <person name="Rea M.C."/>
            <person name="O'Sullivan O."/>
            <person name="Ritari J."/>
            <person name="Douillard F.P."/>
            <person name="Paul Ross R."/>
            <person name="Yang R."/>
            <person name="Briner A.E."/>
            <person name="Felis G.E."/>
            <person name="de Vos W.M."/>
            <person name="Barrangou R."/>
            <person name="Klaenhammer T.R."/>
            <person name="Caufield P.W."/>
            <person name="Cui Y."/>
            <person name="Zhang H."/>
            <person name="O'Toole P.W."/>
        </authorList>
    </citation>
    <scope>NUCLEOTIDE SEQUENCE [LARGE SCALE GENOMIC DNA]</scope>
    <source>
        <strain evidence="2 3">DSM 20623</strain>
    </source>
</reference>
<dbReference type="InterPro" id="IPR016181">
    <property type="entry name" value="Acyl_CoA_acyltransferase"/>
</dbReference>
<dbReference type="AlphaFoldDB" id="A0A0R2HWH1"/>
<dbReference type="PATRIC" id="fig|1449336.4.peg.741"/>
<dbReference type="PROSITE" id="PS51186">
    <property type="entry name" value="GNAT"/>
    <property type="match status" value="1"/>
</dbReference>
<dbReference type="InterPro" id="IPR000182">
    <property type="entry name" value="GNAT_dom"/>
</dbReference>
<name>A0A0R2HWH1_CARDV</name>
<dbReference type="Proteomes" id="UP000051658">
    <property type="component" value="Unassembled WGS sequence"/>
</dbReference>
<dbReference type="RefSeq" id="WP_034571760.1">
    <property type="nucleotide sequence ID" value="NZ_JQBS01000017.1"/>
</dbReference>
<proteinExistence type="predicted"/>
<dbReference type="GO" id="GO:0030649">
    <property type="term" value="P:aminoglycoside antibiotic catabolic process"/>
    <property type="evidence" value="ECO:0007669"/>
    <property type="project" value="TreeGrafter"/>
</dbReference>
<evidence type="ECO:0000313" key="2">
    <source>
        <dbReference type="EMBL" id="KRN57074.1"/>
    </source>
</evidence>
<protein>
    <recommendedName>
        <fullName evidence="1">N-acetyltransferase domain-containing protein</fullName>
    </recommendedName>
</protein>
<dbReference type="GeneID" id="89588015"/>
<dbReference type="GO" id="GO:0034069">
    <property type="term" value="F:aminoglycoside N-acetyltransferase activity"/>
    <property type="evidence" value="ECO:0007669"/>
    <property type="project" value="TreeGrafter"/>
</dbReference>
<dbReference type="SUPFAM" id="SSF55718">
    <property type="entry name" value="SCP-like"/>
    <property type="match status" value="1"/>
</dbReference>
<dbReference type="Gene3D" id="3.30.1050.10">
    <property type="entry name" value="SCP2 sterol-binding domain"/>
    <property type="match status" value="1"/>
</dbReference>
<dbReference type="InterPro" id="IPR041380">
    <property type="entry name" value="Acetyltransf_17"/>
</dbReference>
<dbReference type="EMBL" id="JQBS01000017">
    <property type="protein sequence ID" value="KRN57074.1"/>
    <property type="molecule type" value="Genomic_DNA"/>
</dbReference>
<dbReference type="InterPro" id="IPR051554">
    <property type="entry name" value="Acetyltransferase_Eis"/>
</dbReference>
<dbReference type="Gene3D" id="3.40.630.30">
    <property type="match status" value="2"/>
</dbReference>
<comment type="caution">
    <text evidence="2">The sequence shown here is derived from an EMBL/GenBank/DDBJ whole genome shotgun (WGS) entry which is preliminary data.</text>
</comment>